<feature type="domain" description="EH" evidence="2">
    <location>
        <begin position="14"/>
        <end position="55"/>
    </location>
</feature>
<evidence type="ECO:0000313" key="4">
    <source>
        <dbReference type="Proteomes" id="UP000261520"/>
    </source>
</evidence>
<reference evidence="3" key="1">
    <citation type="submission" date="2025-08" db="UniProtKB">
        <authorList>
            <consortium name="Ensembl"/>
        </authorList>
    </citation>
    <scope>IDENTIFICATION</scope>
</reference>
<dbReference type="PANTHER" id="PTHR11216:SF29">
    <property type="entry name" value="INTERSECTIN-2"/>
    <property type="match status" value="1"/>
</dbReference>
<feature type="transmembrane region" description="Helical" evidence="1">
    <location>
        <begin position="54"/>
        <end position="73"/>
    </location>
</feature>
<evidence type="ECO:0000259" key="2">
    <source>
        <dbReference type="PROSITE" id="PS50031"/>
    </source>
</evidence>
<dbReference type="Gene3D" id="1.10.238.10">
    <property type="entry name" value="EF-hand"/>
    <property type="match status" value="1"/>
</dbReference>
<dbReference type="GO" id="GO:0042734">
    <property type="term" value="C:presynaptic membrane"/>
    <property type="evidence" value="ECO:0007669"/>
    <property type="project" value="TreeGrafter"/>
</dbReference>
<proteinExistence type="predicted"/>
<keyword evidence="4" id="KW-1185">Reference proteome</keyword>
<evidence type="ECO:0000256" key="1">
    <source>
        <dbReference type="SAM" id="Phobius"/>
    </source>
</evidence>
<keyword evidence="1" id="KW-0812">Transmembrane</keyword>
<evidence type="ECO:0000313" key="3">
    <source>
        <dbReference type="Ensembl" id="ENSPMGP00000000842.1"/>
    </source>
</evidence>
<organism evidence="3 4">
    <name type="scientific">Periophthalmus magnuspinnatus</name>
    <dbReference type="NCBI Taxonomy" id="409849"/>
    <lineage>
        <taxon>Eukaryota</taxon>
        <taxon>Metazoa</taxon>
        <taxon>Chordata</taxon>
        <taxon>Craniata</taxon>
        <taxon>Vertebrata</taxon>
        <taxon>Euteleostomi</taxon>
        <taxon>Actinopterygii</taxon>
        <taxon>Neopterygii</taxon>
        <taxon>Teleostei</taxon>
        <taxon>Neoteleostei</taxon>
        <taxon>Acanthomorphata</taxon>
        <taxon>Gobiaria</taxon>
        <taxon>Gobiiformes</taxon>
        <taxon>Gobioidei</taxon>
        <taxon>Gobiidae</taxon>
        <taxon>Oxudercinae</taxon>
        <taxon>Periophthalmus</taxon>
    </lineage>
</organism>
<dbReference type="SUPFAM" id="SSF47473">
    <property type="entry name" value="EF-hand"/>
    <property type="match status" value="1"/>
</dbReference>
<accession>A0A3B3Z8B3</accession>
<protein>
    <recommendedName>
        <fullName evidence="2">EH domain-containing protein</fullName>
    </recommendedName>
</protein>
<dbReference type="SMART" id="SM00027">
    <property type="entry name" value="EH"/>
    <property type="match status" value="1"/>
</dbReference>
<name>A0A3B3Z8B3_9GOBI</name>
<dbReference type="Proteomes" id="UP000261520">
    <property type="component" value="Unplaced"/>
</dbReference>
<sequence length="98" mass="11141">CSQFPLIWAITPEERGKHDKQFESLAPVLGFVSGEQARKFFLQSGLPPSVLAEIWYWIVVLVLWFVCSSRNGLNAKPVHWFTTHAIYVCNAHPNPYPG</sequence>
<dbReference type="InterPro" id="IPR000261">
    <property type="entry name" value="EH_dom"/>
</dbReference>
<dbReference type="InterPro" id="IPR011992">
    <property type="entry name" value="EF-hand-dom_pair"/>
</dbReference>
<dbReference type="GO" id="GO:0060090">
    <property type="term" value="F:molecular adaptor activity"/>
    <property type="evidence" value="ECO:0007669"/>
    <property type="project" value="TreeGrafter"/>
</dbReference>
<dbReference type="PANTHER" id="PTHR11216">
    <property type="entry name" value="EH DOMAIN"/>
    <property type="match status" value="1"/>
</dbReference>
<dbReference type="GO" id="GO:0150007">
    <property type="term" value="P:clathrin-dependent synaptic vesicle endocytosis"/>
    <property type="evidence" value="ECO:0007669"/>
    <property type="project" value="TreeGrafter"/>
</dbReference>
<dbReference type="PROSITE" id="PS50031">
    <property type="entry name" value="EH"/>
    <property type="match status" value="1"/>
</dbReference>
<reference evidence="3" key="2">
    <citation type="submission" date="2025-09" db="UniProtKB">
        <authorList>
            <consortium name="Ensembl"/>
        </authorList>
    </citation>
    <scope>IDENTIFICATION</scope>
</reference>
<dbReference type="AlphaFoldDB" id="A0A3B3Z8B3"/>
<dbReference type="Pfam" id="PF12763">
    <property type="entry name" value="EH"/>
    <property type="match status" value="1"/>
</dbReference>
<keyword evidence="1" id="KW-0472">Membrane</keyword>
<dbReference type="GO" id="GO:0005737">
    <property type="term" value="C:cytoplasm"/>
    <property type="evidence" value="ECO:0007669"/>
    <property type="project" value="TreeGrafter"/>
</dbReference>
<dbReference type="GO" id="GO:0097708">
    <property type="term" value="C:intracellular vesicle"/>
    <property type="evidence" value="ECO:0007669"/>
    <property type="project" value="TreeGrafter"/>
</dbReference>
<dbReference type="Ensembl" id="ENSPMGT00000000886.1">
    <property type="protein sequence ID" value="ENSPMGP00000000842.1"/>
    <property type="gene ID" value="ENSPMGG00000000769.1"/>
</dbReference>
<keyword evidence="1" id="KW-1133">Transmembrane helix</keyword>